<gene>
    <name evidence="4" type="ORF">DFH07DRAFT_846543</name>
</gene>
<proteinExistence type="inferred from homology"/>
<evidence type="ECO:0000313" key="4">
    <source>
        <dbReference type="EMBL" id="KAJ7732338.1"/>
    </source>
</evidence>
<feature type="domain" description="3-beta hydroxysteroid dehydrogenase/isomerase" evidence="3">
    <location>
        <begin position="112"/>
        <end position="295"/>
    </location>
</feature>
<dbReference type="GO" id="GO:0016616">
    <property type="term" value="F:oxidoreductase activity, acting on the CH-OH group of donors, NAD or NADP as acceptor"/>
    <property type="evidence" value="ECO:0007669"/>
    <property type="project" value="InterPro"/>
</dbReference>
<dbReference type="PANTHER" id="PTHR43245:SF51">
    <property type="entry name" value="SHORT CHAIN DEHYDROGENASE_REDUCTASE FAMILY 42E, MEMBER 2"/>
    <property type="match status" value="1"/>
</dbReference>
<dbReference type="GO" id="GO:0006694">
    <property type="term" value="P:steroid biosynthetic process"/>
    <property type="evidence" value="ECO:0007669"/>
    <property type="project" value="InterPro"/>
</dbReference>
<accession>A0AAD7I0K4</accession>
<comment type="caution">
    <text evidence="4">The sequence shown here is derived from an EMBL/GenBank/DDBJ whole genome shotgun (WGS) entry which is preliminary data.</text>
</comment>
<evidence type="ECO:0000256" key="2">
    <source>
        <dbReference type="ARBA" id="ARBA00023002"/>
    </source>
</evidence>
<dbReference type="Gene3D" id="3.40.50.720">
    <property type="entry name" value="NAD(P)-binding Rossmann-like Domain"/>
    <property type="match status" value="1"/>
</dbReference>
<evidence type="ECO:0000259" key="3">
    <source>
        <dbReference type="Pfam" id="PF01073"/>
    </source>
</evidence>
<organism evidence="4 5">
    <name type="scientific">Mycena maculata</name>
    <dbReference type="NCBI Taxonomy" id="230809"/>
    <lineage>
        <taxon>Eukaryota</taxon>
        <taxon>Fungi</taxon>
        <taxon>Dikarya</taxon>
        <taxon>Basidiomycota</taxon>
        <taxon>Agaricomycotina</taxon>
        <taxon>Agaricomycetes</taxon>
        <taxon>Agaricomycetidae</taxon>
        <taxon>Agaricales</taxon>
        <taxon>Marasmiineae</taxon>
        <taxon>Mycenaceae</taxon>
        <taxon>Mycena</taxon>
    </lineage>
</organism>
<dbReference type="InterPro" id="IPR036291">
    <property type="entry name" value="NAD(P)-bd_dom_sf"/>
</dbReference>
<dbReference type="SUPFAM" id="SSF51735">
    <property type="entry name" value="NAD(P)-binding Rossmann-fold domains"/>
    <property type="match status" value="1"/>
</dbReference>
<dbReference type="Proteomes" id="UP001215280">
    <property type="component" value="Unassembled WGS sequence"/>
</dbReference>
<evidence type="ECO:0000256" key="1">
    <source>
        <dbReference type="ARBA" id="ARBA00009219"/>
    </source>
</evidence>
<dbReference type="PANTHER" id="PTHR43245">
    <property type="entry name" value="BIFUNCTIONAL POLYMYXIN RESISTANCE PROTEIN ARNA"/>
    <property type="match status" value="1"/>
</dbReference>
<keyword evidence="5" id="KW-1185">Reference proteome</keyword>
<protein>
    <recommendedName>
        <fullName evidence="3">3-beta hydroxysteroid dehydrogenase/isomerase domain-containing protein</fullName>
    </recommendedName>
</protein>
<dbReference type="AlphaFoldDB" id="A0AAD7I0K4"/>
<comment type="similarity">
    <text evidence="1">Belongs to the 3-beta-HSD family.</text>
</comment>
<name>A0AAD7I0K4_9AGAR</name>
<sequence length="398" mass="44501">MSEPKSTPDSYLIVGGVIQGRHAASLLAQRGETRVAIFDSMVPRERAYAFPVPDSVEMLMGDITDATIVSATVKSFGATCIIHTGLSLQSQSGERVVDLDKGLTKAAQVNALKKWMDESAKTKIETTRHLIEASRAYGVTKFVYMSDADIFFDGSERPMLNEWTATLPTEFWTKYHEHTAQGELLTLRANRRGDLRTAVIRPAEFFGAGSSAIYRSIAAMQRTPEIPNMQVGDNTNLVDHTHFANAAHALILAADRLSPAHPKHSLVAGRAFFITDGEPRPFFNFYRSLWKELTGEVAKRNGQPVVGRKMTLFASYLRGDPPEMRRRLKRMCSSRSYDISLARQVLDYTPIVSHDEGIRDTIKWYREMKAGEKTGMTEAPPPYIPTEGDFFTEKSPFL</sequence>
<evidence type="ECO:0000313" key="5">
    <source>
        <dbReference type="Proteomes" id="UP001215280"/>
    </source>
</evidence>
<dbReference type="EMBL" id="JARJLG010000176">
    <property type="protein sequence ID" value="KAJ7732338.1"/>
    <property type="molecule type" value="Genomic_DNA"/>
</dbReference>
<keyword evidence="2" id="KW-0560">Oxidoreductase</keyword>
<reference evidence="4" key="1">
    <citation type="submission" date="2023-03" db="EMBL/GenBank/DDBJ databases">
        <title>Massive genome expansion in bonnet fungi (Mycena s.s.) driven by repeated elements and novel gene families across ecological guilds.</title>
        <authorList>
            <consortium name="Lawrence Berkeley National Laboratory"/>
            <person name="Harder C.B."/>
            <person name="Miyauchi S."/>
            <person name="Viragh M."/>
            <person name="Kuo A."/>
            <person name="Thoen E."/>
            <person name="Andreopoulos B."/>
            <person name="Lu D."/>
            <person name="Skrede I."/>
            <person name="Drula E."/>
            <person name="Henrissat B."/>
            <person name="Morin E."/>
            <person name="Kohler A."/>
            <person name="Barry K."/>
            <person name="LaButti K."/>
            <person name="Morin E."/>
            <person name="Salamov A."/>
            <person name="Lipzen A."/>
            <person name="Mereny Z."/>
            <person name="Hegedus B."/>
            <person name="Baldrian P."/>
            <person name="Stursova M."/>
            <person name="Weitz H."/>
            <person name="Taylor A."/>
            <person name="Grigoriev I.V."/>
            <person name="Nagy L.G."/>
            <person name="Martin F."/>
            <person name="Kauserud H."/>
        </authorList>
    </citation>
    <scope>NUCLEOTIDE SEQUENCE</scope>
    <source>
        <strain evidence="4">CBHHK188m</strain>
    </source>
</reference>
<dbReference type="InterPro" id="IPR002225">
    <property type="entry name" value="3Beta_OHSteriod_DH/Estase"/>
</dbReference>
<dbReference type="Pfam" id="PF01073">
    <property type="entry name" value="3Beta_HSD"/>
    <property type="match status" value="1"/>
</dbReference>
<dbReference type="InterPro" id="IPR050177">
    <property type="entry name" value="Lipid_A_modif_metabolic_enz"/>
</dbReference>